<dbReference type="GO" id="GO:0051302">
    <property type="term" value="P:regulation of cell division"/>
    <property type="evidence" value="ECO:0007669"/>
    <property type="project" value="TreeGrafter"/>
</dbReference>
<sequence length="217" mass="25226">MSDEWFHRFQYPNGTLKNKFDIQNHDQLQKLEYEESAQNALALLQIRPDIKDISSLENIHKVLFGEIYSWAGEYREYDLHKGTTTFLEPNFFEMAAYAINESLKKLYHVNNVKIREYADLTDKLNNLHPFREGNGRSARLFLQIFAANNGDYLNYSRNDSEMIKALSNANIDKIASMLQLSKFGSPEKAFDEIIINRMNELQNANEAKYDDPNIGSK</sequence>
<keyword evidence="2" id="KW-0548">Nucleotidyltransferase</keyword>
<dbReference type="KEGG" id="lcn:C270_08261"/>
<evidence type="ECO:0000256" key="6">
    <source>
        <dbReference type="ARBA" id="ARBA00047939"/>
    </source>
</evidence>
<keyword evidence="9" id="KW-0614">Plasmid</keyword>
<evidence type="ECO:0000256" key="1">
    <source>
        <dbReference type="ARBA" id="ARBA00022679"/>
    </source>
</evidence>
<dbReference type="InterPro" id="IPR036597">
    <property type="entry name" value="Fido-like_dom_sf"/>
</dbReference>
<dbReference type="Gene3D" id="1.10.3290.10">
    <property type="entry name" value="Fido-like domain"/>
    <property type="match status" value="1"/>
</dbReference>
<keyword evidence="3" id="KW-0547">Nucleotide-binding</keyword>
<evidence type="ECO:0000256" key="5">
    <source>
        <dbReference type="ARBA" id="ARBA00034531"/>
    </source>
</evidence>
<accession>K0DCA9</accession>
<comment type="catalytic activity">
    <reaction evidence="7">
        <text>L-tyrosyl-[protein] + ATP = O-(5'-adenylyl)-L-tyrosyl-[protein] + diphosphate</text>
        <dbReference type="Rhea" id="RHEA:54288"/>
        <dbReference type="Rhea" id="RHEA-COMP:10136"/>
        <dbReference type="Rhea" id="RHEA-COMP:13846"/>
        <dbReference type="ChEBI" id="CHEBI:30616"/>
        <dbReference type="ChEBI" id="CHEBI:33019"/>
        <dbReference type="ChEBI" id="CHEBI:46858"/>
        <dbReference type="ChEBI" id="CHEBI:83624"/>
        <dbReference type="EC" id="2.7.7.108"/>
    </reaction>
</comment>
<keyword evidence="9" id="KW-0132">Cell division</keyword>
<evidence type="ECO:0000259" key="8">
    <source>
        <dbReference type="PROSITE" id="PS51459"/>
    </source>
</evidence>
<dbReference type="EMBL" id="CP003854">
    <property type="protein sequence ID" value="AFT82528.1"/>
    <property type="molecule type" value="Genomic_DNA"/>
</dbReference>
<dbReference type="Pfam" id="PF02661">
    <property type="entry name" value="Fic"/>
    <property type="match status" value="1"/>
</dbReference>
<dbReference type="SUPFAM" id="SSF140931">
    <property type="entry name" value="Fic-like"/>
    <property type="match status" value="1"/>
</dbReference>
<reference evidence="9 10" key="1">
    <citation type="journal article" date="2012" name="J. Bacteriol.">
        <title>Complete genome sequence of Leuconostoc carnosum strain JB16, isolated from Kimchi.</title>
        <authorList>
            <person name="Jung J.Y."/>
            <person name="Lee S.H."/>
            <person name="Jeon C.O."/>
        </authorList>
    </citation>
    <scope>NUCLEOTIDE SEQUENCE [LARGE SCALE GENOMIC DNA]</scope>
    <source>
        <strain evidence="9 10">JB16</strain>
        <plasmid evidence="9 10">pKLC3</plasmid>
    </source>
</reference>
<evidence type="ECO:0000313" key="9">
    <source>
        <dbReference type="EMBL" id="AFT82528.1"/>
    </source>
</evidence>
<evidence type="ECO:0000256" key="7">
    <source>
        <dbReference type="ARBA" id="ARBA00048696"/>
    </source>
</evidence>
<keyword evidence="1" id="KW-0808">Transferase</keyword>
<dbReference type="GO" id="GO:0005524">
    <property type="term" value="F:ATP binding"/>
    <property type="evidence" value="ECO:0007669"/>
    <property type="project" value="UniProtKB-KW"/>
</dbReference>
<keyword evidence="10" id="KW-1185">Reference proteome</keyword>
<dbReference type="PROSITE" id="PS51459">
    <property type="entry name" value="FIDO"/>
    <property type="match status" value="1"/>
</dbReference>
<dbReference type="HOGENOM" id="CLU_080158_2_0_9"/>
<dbReference type="GO" id="GO:0051301">
    <property type="term" value="P:cell division"/>
    <property type="evidence" value="ECO:0007669"/>
    <property type="project" value="UniProtKB-KW"/>
</dbReference>
<dbReference type="InterPro" id="IPR003812">
    <property type="entry name" value="Fido"/>
</dbReference>
<dbReference type="EC" id="2.7.7.108" evidence="5"/>
<comment type="catalytic activity">
    <reaction evidence="6">
        <text>L-threonyl-[protein] + ATP = 3-O-(5'-adenylyl)-L-threonyl-[protein] + diphosphate</text>
        <dbReference type="Rhea" id="RHEA:54292"/>
        <dbReference type="Rhea" id="RHEA-COMP:11060"/>
        <dbReference type="Rhea" id="RHEA-COMP:13847"/>
        <dbReference type="ChEBI" id="CHEBI:30013"/>
        <dbReference type="ChEBI" id="CHEBI:30616"/>
        <dbReference type="ChEBI" id="CHEBI:33019"/>
        <dbReference type="ChEBI" id="CHEBI:138113"/>
        <dbReference type="EC" id="2.7.7.108"/>
    </reaction>
</comment>
<feature type="domain" description="Fido" evidence="8">
    <location>
        <begin position="51"/>
        <end position="186"/>
    </location>
</feature>
<evidence type="ECO:0000256" key="4">
    <source>
        <dbReference type="ARBA" id="ARBA00022840"/>
    </source>
</evidence>
<dbReference type="Proteomes" id="UP000006299">
    <property type="component" value="Plasmid pKLC3"/>
</dbReference>
<gene>
    <name evidence="9" type="ordered locus">C270_08261</name>
</gene>
<dbReference type="AlphaFoldDB" id="K0DCA9"/>
<dbReference type="GO" id="GO:0070733">
    <property type="term" value="F:AMPylase activity"/>
    <property type="evidence" value="ECO:0007669"/>
    <property type="project" value="UniProtKB-EC"/>
</dbReference>
<name>K0DCA9_LEUCJ</name>
<dbReference type="PANTHER" id="PTHR39560">
    <property type="entry name" value="PROTEIN ADENYLYLTRANSFERASE FIC-RELATED"/>
    <property type="match status" value="1"/>
</dbReference>
<dbReference type="RefSeq" id="WP_014975092.1">
    <property type="nucleotide sequence ID" value="NC_018675.1"/>
</dbReference>
<dbReference type="PANTHER" id="PTHR39560:SF1">
    <property type="entry name" value="PROTEIN ADENYLYLTRANSFERASE FIC-RELATED"/>
    <property type="match status" value="1"/>
</dbReference>
<keyword evidence="9" id="KW-0131">Cell cycle</keyword>
<proteinExistence type="predicted"/>
<keyword evidence="4" id="KW-0067">ATP-binding</keyword>
<evidence type="ECO:0000313" key="10">
    <source>
        <dbReference type="Proteomes" id="UP000006299"/>
    </source>
</evidence>
<evidence type="ECO:0000256" key="2">
    <source>
        <dbReference type="ARBA" id="ARBA00022695"/>
    </source>
</evidence>
<protein>
    <recommendedName>
        <fullName evidence="5">protein adenylyltransferase</fullName>
        <ecNumber evidence="5">2.7.7.108</ecNumber>
    </recommendedName>
</protein>
<dbReference type="PATRIC" id="fig|1229758.3.peg.1623"/>
<evidence type="ECO:0000256" key="3">
    <source>
        <dbReference type="ARBA" id="ARBA00022741"/>
    </source>
</evidence>
<organism evidence="9 10">
    <name type="scientific">Leuconostoc carnosum (strain JB16)</name>
    <dbReference type="NCBI Taxonomy" id="1229758"/>
    <lineage>
        <taxon>Bacteria</taxon>
        <taxon>Bacillati</taxon>
        <taxon>Bacillota</taxon>
        <taxon>Bacilli</taxon>
        <taxon>Lactobacillales</taxon>
        <taxon>Lactobacillaceae</taxon>
        <taxon>Leuconostoc</taxon>
    </lineage>
</organism>
<geneLocation type="plasmid" evidence="9 10">
    <name>pKLC3</name>
</geneLocation>